<dbReference type="EMBL" id="FSRM01000001">
    <property type="protein sequence ID" value="SIN83151.1"/>
    <property type="molecule type" value="Genomic_DNA"/>
</dbReference>
<dbReference type="AlphaFoldDB" id="A0A1N6EJL5"/>
<dbReference type="GO" id="GO:0046872">
    <property type="term" value="F:metal ion binding"/>
    <property type="evidence" value="ECO:0007669"/>
    <property type="project" value="UniProtKB-KW"/>
</dbReference>
<keyword evidence="2" id="KW-0719">Serine esterase</keyword>
<organism evidence="8 9">
    <name type="scientific">Paraburkholderia phenazinium</name>
    <dbReference type="NCBI Taxonomy" id="60549"/>
    <lineage>
        <taxon>Bacteria</taxon>
        <taxon>Pseudomonadati</taxon>
        <taxon>Pseudomonadota</taxon>
        <taxon>Betaproteobacteria</taxon>
        <taxon>Burkholderiales</taxon>
        <taxon>Burkholderiaceae</taxon>
        <taxon>Paraburkholderia</taxon>
    </lineage>
</organism>
<keyword evidence="3" id="KW-0479">Metal-binding</keyword>
<sequence>MVSHSGQAVEISARWKKRSLQVAGMVAAAVVCYSASGFSAARADESQQASNCSALQQTNIKDTRIESAQVIPAGSVFKDPDGKPVTTSVKVCRVVATVSTEPTEQVGIEVWLPLDGWNGRLLGVGSGGFGGSIVYSELAPAVARGFVAANTDTGHKGGAQGAIGQRLEWARNPVQLRDWGHTSIHLMTVAAKAITRAYYGQSAKHAYYSGCSTGGAEAMEEVEYFPDDYDGVHAGSPGMGYSHLMESFLWGARLPAQQPEAKLTPAALTLLNRAVLKSCGGDAAIEDGFLDNPLACHFEPAQLQCKSGDDPVRCLSAAQVHEAERLYSPVLDSRDGKQLYPGFARGSESQWNLIQGALVPNYAQPLVANTVFDNPDWDWTTFDFGADADRVDAKLAPISDAMHTDLSRFKARGGKLIMTQGWADSLNAQTLPIEFFDAVAAREGSVPNAQRFFRLVMVPGMSHCGGGPGPGTIGGQLPPTVLNRQRDVVSALQGWVEDGKAPAEFVSTKYVDDKPVAGVRFERRLCVYPQVAGYDGRGDRRVAGSFRCVAAGR</sequence>
<accession>A0A1N6EJL5</accession>
<reference evidence="8 9" key="1">
    <citation type="submission" date="2016-11" db="EMBL/GenBank/DDBJ databases">
        <authorList>
            <person name="Jaros S."/>
            <person name="Januszkiewicz K."/>
            <person name="Wedrychowicz H."/>
        </authorList>
    </citation>
    <scope>NUCLEOTIDE SEQUENCE [LARGE SCALE GENOMIC DNA]</scope>
    <source>
        <strain evidence="8 9">GAS86</strain>
    </source>
</reference>
<evidence type="ECO:0000256" key="4">
    <source>
        <dbReference type="ARBA" id="ARBA00022729"/>
    </source>
</evidence>
<dbReference type="Proteomes" id="UP000184693">
    <property type="component" value="Unassembled WGS sequence"/>
</dbReference>
<evidence type="ECO:0000313" key="8">
    <source>
        <dbReference type="EMBL" id="SIN83151.1"/>
    </source>
</evidence>
<comment type="similarity">
    <text evidence="1">Belongs to the tannase family.</text>
</comment>
<dbReference type="InterPro" id="IPR011118">
    <property type="entry name" value="Tannase/feruloyl_esterase"/>
</dbReference>
<dbReference type="Pfam" id="PF07519">
    <property type="entry name" value="Tannase"/>
    <property type="match status" value="1"/>
</dbReference>
<keyword evidence="7" id="KW-1015">Disulfide bond</keyword>
<evidence type="ECO:0000256" key="1">
    <source>
        <dbReference type="ARBA" id="ARBA00006249"/>
    </source>
</evidence>
<evidence type="ECO:0000256" key="2">
    <source>
        <dbReference type="ARBA" id="ARBA00022487"/>
    </source>
</evidence>
<dbReference type="InterPro" id="IPR029058">
    <property type="entry name" value="AB_hydrolase_fold"/>
</dbReference>
<evidence type="ECO:0000313" key="9">
    <source>
        <dbReference type="Proteomes" id="UP000184693"/>
    </source>
</evidence>
<dbReference type="GO" id="GO:0052689">
    <property type="term" value="F:carboxylic ester hydrolase activity"/>
    <property type="evidence" value="ECO:0007669"/>
    <property type="project" value="UniProtKB-KW"/>
</dbReference>
<keyword evidence="6" id="KW-0106">Calcium</keyword>
<proteinExistence type="inferred from homology"/>
<evidence type="ECO:0000256" key="7">
    <source>
        <dbReference type="ARBA" id="ARBA00023157"/>
    </source>
</evidence>
<gene>
    <name evidence="8" type="ORF">SAMN05444168_0714</name>
</gene>
<evidence type="ECO:0000256" key="3">
    <source>
        <dbReference type="ARBA" id="ARBA00022723"/>
    </source>
</evidence>
<keyword evidence="5" id="KW-0378">Hydrolase</keyword>
<evidence type="ECO:0000256" key="6">
    <source>
        <dbReference type="ARBA" id="ARBA00022837"/>
    </source>
</evidence>
<dbReference type="SUPFAM" id="SSF53474">
    <property type="entry name" value="alpha/beta-Hydrolases"/>
    <property type="match status" value="1"/>
</dbReference>
<keyword evidence="4" id="KW-0732">Signal</keyword>
<dbReference type="PANTHER" id="PTHR33938">
    <property type="entry name" value="FERULOYL ESTERASE B-RELATED"/>
    <property type="match status" value="1"/>
</dbReference>
<dbReference type="PANTHER" id="PTHR33938:SF15">
    <property type="entry name" value="FERULOYL ESTERASE B-RELATED"/>
    <property type="match status" value="1"/>
</dbReference>
<protein>
    <submittedName>
        <fullName evidence="8">Feruloyl esterase</fullName>
    </submittedName>
</protein>
<name>A0A1N6EJL5_9BURK</name>
<evidence type="ECO:0000256" key="5">
    <source>
        <dbReference type="ARBA" id="ARBA00022801"/>
    </source>
</evidence>